<evidence type="ECO:0000313" key="2">
    <source>
        <dbReference type="EMBL" id="CAH9083363.1"/>
    </source>
</evidence>
<dbReference type="EMBL" id="CAMAPF010000043">
    <property type="protein sequence ID" value="CAH9083363.1"/>
    <property type="molecule type" value="Genomic_DNA"/>
</dbReference>
<comment type="caution">
    <text evidence="2">The sequence shown here is derived from an EMBL/GenBank/DDBJ whole genome shotgun (WGS) entry which is preliminary data.</text>
</comment>
<evidence type="ECO:0000313" key="3">
    <source>
        <dbReference type="Proteomes" id="UP001152523"/>
    </source>
</evidence>
<name>A0AAV0CVJ3_9ASTE</name>
<organism evidence="2 3">
    <name type="scientific">Cuscuta epithymum</name>
    <dbReference type="NCBI Taxonomy" id="186058"/>
    <lineage>
        <taxon>Eukaryota</taxon>
        <taxon>Viridiplantae</taxon>
        <taxon>Streptophyta</taxon>
        <taxon>Embryophyta</taxon>
        <taxon>Tracheophyta</taxon>
        <taxon>Spermatophyta</taxon>
        <taxon>Magnoliopsida</taxon>
        <taxon>eudicotyledons</taxon>
        <taxon>Gunneridae</taxon>
        <taxon>Pentapetalae</taxon>
        <taxon>asterids</taxon>
        <taxon>lamiids</taxon>
        <taxon>Solanales</taxon>
        <taxon>Convolvulaceae</taxon>
        <taxon>Cuscuteae</taxon>
        <taxon>Cuscuta</taxon>
        <taxon>Cuscuta subgen. Cuscuta</taxon>
    </lineage>
</organism>
<protein>
    <submittedName>
        <fullName evidence="2">Uncharacterized protein</fullName>
    </submittedName>
</protein>
<gene>
    <name evidence="2" type="ORF">CEPIT_LOCUS8547</name>
</gene>
<reference evidence="2" key="1">
    <citation type="submission" date="2022-07" db="EMBL/GenBank/DDBJ databases">
        <authorList>
            <person name="Macas J."/>
            <person name="Novak P."/>
            <person name="Neumann P."/>
        </authorList>
    </citation>
    <scope>NUCLEOTIDE SEQUENCE</scope>
</reference>
<proteinExistence type="predicted"/>
<feature type="region of interest" description="Disordered" evidence="1">
    <location>
        <begin position="103"/>
        <end position="141"/>
    </location>
</feature>
<sequence>MEPPTATSDVDCIEEFVETFSVEDKTLRPGQTLTVWLSCKPKEIGLHTSAVHFNVGDETIERLVFVLAEDKVSQSLVSNWDNIPPPESGYYHWEDIPPHASVNNWNTIPPTDESGYNWKTSQFPPPVTDENERSVDGRKQY</sequence>
<evidence type="ECO:0000256" key="1">
    <source>
        <dbReference type="SAM" id="MobiDB-lite"/>
    </source>
</evidence>
<keyword evidence="3" id="KW-1185">Reference proteome</keyword>
<dbReference type="Proteomes" id="UP001152523">
    <property type="component" value="Unassembled WGS sequence"/>
</dbReference>
<dbReference type="AlphaFoldDB" id="A0AAV0CVJ3"/>
<feature type="compositionally biased region" description="Basic and acidic residues" evidence="1">
    <location>
        <begin position="130"/>
        <end position="141"/>
    </location>
</feature>
<accession>A0AAV0CVJ3</accession>